<evidence type="ECO:0000313" key="3">
    <source>
        <dbReference type="Proteomes" id="UP001054837"/>
    </source>
</evidence>
<sequence>MLILILFLSVLSKVTTGEMFCDESPFIICPHPKLFTMIPTSVTEYNALCPELKYYIQCLGKYQVKCGGTFEFFKSDEEYESLVSAFSEFCEEGTLLNIIATENLNCLNESFSANHCPEEMDTFLTVFQNSFFDDPEIIVDFPHTWKNCLEETFFIACITEEISKNCGNIVKETALEVIHRTYTIQRACSAEDAKEFLENIDSIFLKRSYKNLIRYFMEKIIENE</sequence>
<evidence type="ECO:0000313" key="2">
    <source>
        <dbReference type="EMBL" id="GIY81092.1"/>
    </source>
</evidence>
<keyword evidence="1" id="KW-0732">Signal</keyword>
<feature type="chain" id="PRO_5043596086" evidence="1">
    <location>
        <begin position="18"/>
        <end position="224"/>
    </location>
</feature>
<keyword evidence="3" id="KW-1185">Reference proteome</keyword>
<proteinExistence type="predicted"/>
<dbReference type="AlphaFoldDB" id="A0AAV4WEN7"/>
<feature type="signal peptide" evidence="1">
    <location>
        <begin position="1"/>
        <end position="17"/>
    </location>
</feature>
<accession>A0AAV4WEN7</accession>
<dbReference type="Proteomes" id="UP001054837">
    <property type="component" value="Unassembled WGS sequence"/>
</dbReference>
<gene>
    <name evidence="2" type="ORF">CDAR_563441</name>
</gene>
<protein>
    <submittedName>
        <fullName evidence="2">Uncharacterized protein</fullName>
    </submittedName>
</protein>
<organism evidence="2 3">
    <name type="scientific">Caerostris darwini</name>
    <dbReference type="NCBI Taxonomy" id="1538125"/>
    <lineage>
        <taxon>Eukaryota</taxon>
        <taxon>Metazoa</taxon>
        <taxon>Ecdysozoa</taxon>
        <taxon>Arthropoda</taxon>
        <taxon>Chelicerata</taxon>
        <taxon>Arachnida</taxon>
        <taxon>Araneae</taxon>
        <taxon>Araneomorphae</taxon>
        <taxon>Entelegynae</taxon>
        <taxon>Araneoidea</taxon>
        <taxon>Araneidae</taxon>
        <taxon>Caerostris</taxon>
    </lineage>
</organism>
<name>A0AAV4WEN7_9ARAC</name>
<comment type="caution">
    <text evidence="2">The sequence shown here is derived from an EMBL/GenBank/DDBJ whole genome shotgun (WGS) entry which is preliminary data.</text>
</comment>
<dbReference type="EMBL" id="BPLQ01014580">
    <property type="protein sequence ID" value="GIY81092.1"/>
    <property type="molecule type" value="Genomic_DNA"/>
</dbReference>
<reference evidence="2 3" key="1">
    <citation type="submission" date="2021-06" db="EMBL/GenBank/DDBJ databases">
        <title>Caerostris darwini draft genome.</title>
        <authorList>
            <person name="Kono N."/>
            <person name="Arakawa K."/>
        </authorList>
    </citation>
    <scope>NUCLEOTIDE SEQUENCE [LARGE SCALE GENOMIC DNA]</scope>
</reference>
<evidence type="ECO:0000256" key="1">
    <source>
        <dbReference type="SAM" id="SignalP"/>
    </source>
</evidence>